<comment type="caution">
    <text evidence="1">The sequence shown here is derived from an EMBL/GenBank/DDBJ whole genome shotgun (WGS) entry which is preliminary data.</text>
</comment>
<gene>
    <name evidence="1" type="ORF">CLO192961_LOCUS208455</name>
</gene>
<dbReference type="EMBL" id="CABFNS010000767">
    <property type="protein sequence ID" value="VUC27342.1"/>
    <property type="molecule type" value="Genomic_DNA"/>
</dbReference>
<accession>A0ABY6UBX1</accession>
<organism evidence="1 2">
    <name type="scientific">Bionectria ochroleuca</name>
    <name type="common">Gliocladium roseum</name>
    <dbReference type="NCBI Taxonomy" id="29856"/>
    <lineage>
        <taxon>Eukaryota</taxon>
        <taxon>Fungi</taxon>
        <taxon>Dikarya</taxon>
        <taxon>Ascomycota</taxon>
        <taxon>Pezizomycotina</taxon>
        <taxon>Sordariomycetes</taxon>
        <taxon>Hypocreomycetidae</taxon>
        <taxon>Hypocreales</taxon>
        <taxon>Bionectriaceae</taxon>
        <taxon>Clonostachys</taxon>
    </lineage>
</organism>
<sequence>MVFSPLHFFACAVRKQSSGSPSHCAQEMACILDMADTEPISNHVISYGGQGWDQITPITPLWVAALWGEMEVVNYFLSRKGIDIKVGSQSIKWLGIYNSGGEYKTAVAVLRRMSRAQLDTCLRESAGERARYPYWPWCFATQDILNVTLEKLGPSSGGIRVPWRFQSQWENLGEEVDCSLLIILLAFPVAISKFPIPRREALDLLLKYGADIKSTGPKLKIDGQPATLNAVNALGLGLNSAVGKLGGCSQQQERKAAWEVNKPLSGIDFAMTHHVIRTLPFFAPDGRGGGHYAFPDPQWHNYWSHVTKQFLNLESQTRIVRPRNKMLHLIAKPRRPRLDGARVPISLAERVAPYTMLGLPQNSTEDWIDIGRLRHFLESDIAEVLRKIGWIDRTVMFDRAGPF</sequence>
<keyword evidence="2" id="KW-1185">Reference proteome</keyword>
<reference evidence="1 2" key="1">
    <citation type="submission" date="2019-06" db="EMBL/GenBank/DDBJ databases">
        <authorList>
            <person name="Broberg M."/>
        </authorList>
    </citation>
    <scope>NUCLEOTIDE SEQUENCE [LARGE SCALE GENOMIC DNA]</scope>
</reference>
<protein>
    <submittedName>
        <fullName evidence="1">Uncharacterized protein</fullName>
    </submittedName>
</protein>
<name>A0ABY6UBX1_BIOOC</name>
<evidence type="ECO:0000313" key="2">
    <source>
        <dbReference type="Proteomes" id="UP000766486"/>
    </source>
</evidence>
<dbReference type="Proteomes" id="UP000766486">
    <property type="component" value="Unassembled WGS sequence"/>
</dbReference>
<evidence type="ECO:0000313" key="1">
    <source>
        <dbReference type="EMBL" id="VUC27342.1"/>
    </source>
</evidence>
<proteinExistence type="predicted"/>